<dbReference type="CDD" id="cd00834">
    <property type="entry name" value="KAS_I_II"/>
    <property type="match status" value="1"/>
</dbReference>
<evidence type="ECO:0000259" key="14">
    <source>
        <dbReference type="PROSITE" id="PS52004"/>
    </source>
</evidence>
<keyword evidence="6 11" id="KW-0808">Transferase</keyword>
<dbReference type="NCBIfam" id="TIGR03150">
    <property type="entry name" value="fabF"/>
    <property type="match status" value="1"/>
</dbReference>
<feature type="domain" description="Ketosynthase family 3 (KS3)" evidence="14">
    <location>
        <begin position="1"/>
        <end position="417"/>
    </location>
</feature>
<comment type="catalytic activity">
    <reaction evidence="11">
        <text>a fatty acyl-[ACP] + malonyl-[ACP] + H(+) = a 3-oxoacyl-[ACP] + holo-[ACP] + CO2</text>
        <dbReference type="Rhea" id="RHEA:22836"/>
        <dbReference type="Rhea" id="RHEA-COMP:9623"/>
        <dbReference type="Rhea" id="RHEA-COMP:9685"/>
        <dbReference type="Rhea" id="RHEA-COMP:9916"/>
        <dbReference type="Rhea" id="RHEA-COMP:14125"/>
        <dbReference type="ChEBI" id="CHEBI:15378"/>
        <dbReference type="ChEBI" id="CHEBI:16526"/>
        <dbReference type="ChEBI" id="CHEBI:64479"/>
        <dbReference type="ChEBI" id="CHEBI:78449"/>
        <dbReference type="ChEBI" id="CHEBI:78776"/>
        <dbReference type="ChEBI" id="CHEBI:138651"/>
    </reaction>
</comment>
<name>A0A6G4WDP3_9HYPH</name>
<dbReference type="InterPro" id="IPR014030">
    <property type="entry name" value="Ketoacyl_synth_N"/>
</dbReference>
<dbReference type="InterPro" id="IPR016039">
    <property type="entry name" value="Thiolase-like"/>
</dbReference>
<dbReference type="GO" id="GO:0004315">
    <property type="term" value="F:3-oxoacyl-[acyl-carrier-protein] synthase activity"/>
    <property type="evidence" value="ECO:0007669"/>
    <property type="project" value="UniProtKB-UniRule"/>
</dbReference>
<evidence type="ECO:0000256" key="5">
    <source>
        <dbReference type="ARBA" id="ARBA00022516"/>
    </source>
</evidence>
<dbReference type="EMBL" id="JAAKZF010000018">
    <property type="protein sequence ID" value="NGO52458.1"/>
    <property type="molecule type" value="Genomic_DNA"/>
</dbReference>
<dbReference type="NCBIfam" id="NF005589">
    <property type="entry name" value="PRK07314.1"/>
    <property type="match status" value="1"/>
</dbReference>
<comment type="function">
    <text evidence="11">Involved in the type II fatty acid elongation cycle. Catalyzes the elongation of a wide range of acyl-ACP by the addition of two carbons from malonyl-ACP to an acyl acceptor. Can efficiently catalyze the conversion of palmitoleoyl-ACP (cis-hexadec-9-enoyl-ACP) to cis-vaccenoyl-ACP (cis-octadec-11-enoyl-ACP), an essential step in the thermal regulation of fatty acid composition.</text>
</comment>
<dbReference type="PIRSF" id="PIRSF000447">
    <property type="entry name" value="KAS_II"/>
    <property type="match status" value="1"/>
</dbReference>
<evidence type="ECO:0000256" key="1">
    <source>
        <dbReference type="ARBA" id="ARBA00005194"/>
    </source>
</evidence>
<dbReference type="InterPro" id="IPR017568">
    <property type="entry name" value="3-oxoacyl-ACP_synth-2"/>
</dbReference>
<dbReference type="InterPro" id="IPR000794">
    <property type="entry name" value="Beta-ketoacyl_synthase"/>
</dbReference>
<reference evidence="15 16" key="1">
    <citation type="submission" date="2020-02" db="EMBL/GenBank/DDBJ databases">
        <title>Genome sequence of strain CCNWXJ40-4.</title>
        <authorList>
            <person name="Gao J."/>
            <person name="Sun J."/>
        </authorList>
    </citation>
    <scope>NUCLEOTIDE SEQUENCE [LARGE SCALE GENOMIC DNA]</scope>
    <source>
        <strain evidence="15 16">CCNWXJ 40-4</strain>
    </source>
</reference>
<comment type="similarity">
    <text evidence="2 11 13">Belongs to the thiolase-like superfamily. Beta-ketoacyl-ACP synthases family.</text>
</comment>
<dbReference type="RefSeq" id="WP_165028863.1">
    <property type="nucleotide sequence ID" value="NZ_JAAKZF010000018.1"/>
</dbReference>
<dbReference type="NCBIfam" id="NF004970">
    <property type="entry name" value="PRK06333.1"/>
    <property type="match status" value="1"/>
</dbReference>
<dbReference type="FunFam" id="3.40.47.10:FF:000024">
    <property type="entry name" value="3-oxoacyl-[acyl-carrier-protein] synthase, mitochondrial"/>
    <property type="match status" value="1"/>
</dbReference>
<evidence type="ECO:0000256" key="8">
    <source>
        <dbReference type="ARBA" id="ARBA00023098"/>
    </source>
</evidence>
<dbReference type="InterPro" id="IPR020841">
    <property type="entry name" value="PKS_Beta-ketoAc_synthase_dom"/>
</dbReference>
<dbReference type="UniPathway" id="UPA00094"/>
<evidence type="ECO:0000256" key="4">
    <source>
        <dbReference type="ARBA" id="ARBA00014657"/>
    </source>
</evidence>
<dbReference type="SUPFAM" id="SSF53901">
    <property type="entry name" value="Thiolase-like"/>
    <property type="match status" value="2"/>
</dbReference>
<dbReference type="Proteomes" id="UP001642900">
    <property type="component" value="Unassembled WGS sequence"/>
</dbReference>
<sequence length="420" mass="43896">MRRVVVTGMGLLSPFGVGVEHGWRELLTGRSAAKRITEFEVEDLPCKVAHVIPRGNGSDGSFNPEAYLEPKELRKIGDFILYGIAAADEALKDSGWEPQTEEDRCATGVMIGSGIGGIDGIAENAMVLKERGPRRISPFFIPGNIINLVSGQVSIRHGLKGPNHAVVTACSTGAHAIGDAARLIIFGDADVMLAGGAESPVTRLSLAGFAACKALSTDRNDAPGTASRPYDRDRDGFVMGEGAGVVVLEELEHAKARGAKIYAEVTGYGLTGDAYHITAPAADGDGAFRCMSAALKRAGLAPADVDYINAHGTSTMADTIELGAVERLVGNAASKVSMSSTKSSTGHLLGAAGAAEAIFSVLAIRDNIAPPTINLDNPERESAIDLVPHKPRSRQIDVALSNSFGFGGTNASLVFQRYNG</sequence>
<keyword evidence="10 11" id="KW-0012">Acyltransferase</keyword>
<evidence type="ECO:0000256" key="3">
    <source>
        <dbReference type="ARBA" id="ARBA00012356"/>
    </source>
</evidence>
<evidence type="ECO:0000313" key="15">
    <source>
        <dbReference type="EMBL" id="NGO52458.1"/>
    </source>
</evidence>
<dbReference type="PANTHER" id="PTHR11712">
    <property type="entry name" value="POLYKETIDE SYNTHASE-RELATED"/>
    <property type="match status" value="1"/>
</dbReference>
<feature type="active site" description="For beta-ketoacyl synthase activity" evidence="12">
    <location>
        <position position="170"/>
    </location>
</feature>
<dbReference type="FunFam" id="3.40.47.10:FF:000015">
    <property type="entry name" value="3-oxoacyl-[acyl-carrier-protein] synthase, mitochondrial"/>
    <property type="match status" value="1"/>
</dbReference>
<dbReference type="PROSITE" id="PS00606">
    <property type="entry name" value="KS3_1"/>
    <property type="match status" value="1"/>
</dbReference>
<dbReference type="AlphaFoldDB" id="A0A6G4WDP3"/>
<comment type="caution">
    <text evidence="15">The sequence shown here is derived from an EMBL/GenBank/DDBJ whole genome shotgun (WGS) entry which is preliminary data.</text>
</comment>
<evidence type="ECO:0000256" key="2">
    <source>
        <dbReference type="ARBA" id="ARBA00008467"/>
    </source>
</evidence>
<dbReference type="Pfam" id="PF02801">
    <property type="entry name" value="Ketoacyl-synt_C"/>
    <property type="match status" value="1"/>
</dbReference>
<dbReference type="GO" id="GO:0006633">
    <property type="term" value="P:fatty acid biosynthetic process"/>
    <property type="evidence" value="ECO:0007669"/>
    <property type="project" value="UniProtKB-UniRule"/>
</dbReference>
<evidence type="ECO:0000256" key="6">
    <source>
        <dbReference type="ARBA" id="ARBA00022679"/>
    </source>
</evidence>
<keyword evidence="8" id="KW-0443">Lipid metabolism</keyword>
<dbReference type="InterPro" id="IPR018201">
    <property type="entry name" value="Ketoacyl_synth_AS"/>
</dbReference>
<dbReference type="SMART" id="SM00825">
    <property type="entry name" value="PKS_KS"/>
    <property type="match status" value="1"/>
</dbReference>
<evidence type="ECO:0000256" key="11">
    <source>
        <dbReference type="PIRNR" id="PIRNR000447"/>
    </source>
</evidence>
<evidence type="ECO:0000256" key="9">
    <source>
        <dbReference type="ARBA" id="ARBA00023160"/>
    </source>
</evidence>
<proteinExistence type="inferred from homology"/>
<evidence type="ECO:0000256" key="13">
    <source>
        <dbReference type="RuleBase" id="RU003694"/>
    </source>
</evidence>
<dbReference type="PROSITE" id="PS52004">
    <property type="entry name" value="KS3_2"/>
    <property type="match status" value="1"/>
</dbReference>
<keyword evidence="9 11" id="KW-0275">Fatty acid biosynthesis</keyword>
<accession>A0A6G4WDP3</accession>
<gene>
    <name evidence="15" type="primary">fabF</name>
    <name evidence="15" type="ORF">G6N73_14940</name>
</gene>
<evidence type="ECO:0000313" key="16">
    <source>
        <dbReference type="Proteomes" id="UP001642900"/>
    </source>
</evidence>
<dbReference type="PANTHER" id="PTHR11712:SF336">
    <property type="entry name" value="3-OXOACYL-[ACYL-CARRIER-PROTEIN] SYNTHASE, MITOCHONDRIAL"/>
    <property type="match status" value="1"/>
</dbReference>
<comment type="pathway">
    <text evidence="1 11">Lipid metabolism; fatty acid biosynthesis.</text>
</comment>
<dbReference type="EC" id="2.3.1.179" evidence="3 11"/>
<evidence type="ECO:0000256" key="7">
    <source>
        <dbReference type="ARBA" id="ARBA00022832"/>
    </source>
</evidence>
<comment type="catalytic activity">
    <reaction evidence="11">
        <text>(9Z)-hexadecenoyl-[ACP] + malonyl-[ACP] + H(+) = 3-oxo-(11Z)-octadecenoyl-[ACP] + holo-[ACP] + CO2</text>
        <dbReference type="Rhea" id="RHEA:55040"/>
        <dbReference type="Rhea" id="RHEA-COMP:9623"/>
        <dbReference type="Rhea" id="RHEA-COMP:9685"/>
        <dbReference type="Rhea" id="RHEA-COMP:10800"/>
        <dbReference type="Rhea" id="RHEA-COMP:14074"/>
        <dbReference type="ChEBI" id="CHEBI:15378"/>
        <dbReference type="ChEBI" id="CHEBI:16526"/>
        <dbReference type="ChEBI" id="CHEBI:64479"/>
        <dbReference type="ChEBI" id="CHEBI:78449"/>
        <dbReference type="ChEBI" id="CHEBI:83989"/>
        <dbReference type="ChEBI" id="CHEBI:138538"/>
        <dbReference type="EC" id="2.3.1.179"/>
    </reaction>
</comment>
<dbReference type="InterPro" id="IPR014031">
    <property type="entry name" value="Ketoacyl_synth_C"/>
</dbReference>
<organism evidence="15 16">
    <name type="scientific">Allomesorhizobium camelthorni</name>
    <dbReference type="NCBI Taxonomy" id="475069"/>
    <lineage>
        <taxon>Bacteria</taxon>
        <taxon>Pseudomonadati</taxon>
        <taxon>Pseudomonadota</taxon>
        <taxon>Alphaproteobacteria</taxon>
        <taxon>Hyphomicrobiales</taxon>
        <taxon>Phyllobacteriaceae</taxon>
        <taxon>Allomesorhizobium</taxon>
    </lineage>
</organism>
<keyword evidence="5 11" id="KW-0444">Lipid biosynthesis</keyword>
<dbReference type="Gene3D" id="3.40.47.10">
    <property type="match status" value="2"/>
</dbReference>
<evidence type="ECO:0000256" key="12">
    <source>
        <dbReference type="PIRSR" id="PIRSR000447-1"/>
    </source>
</evidence>
<evidence type="ECO:0000256" key="10">
    <source>
        <dbReference type="ARBA" id="ARBA00023315"/>
    </source>
</evidence>
<dbReference type="Pfam" id="PF00109">
    <property type="entry name" value="ketoacyl-synt"/>
    <property type="match status" value="1"/>
</dbReference>
<keyword evidence="7" id="KW-0276">Fatty acid metabolism</keyword>
<protein>
    <recommendedName>
        <fullName evidence="4 11">3-oxoacyl-[acyl-carrier-protein] synthase 2</fullName>
        <ecNumber evidence="3 11">2.3.1.179</ecNumber>
    </recommendedName>
</protein>
<keyword evidence="16" id="KW-1185">Reference proteome</keyword>